<evidence type="ECO:0000313" key="5">
    <source>
        <dbReference type="Proteomes" id="UP001149719"/>
    </source>
</evidence>
<dbReference type="SMART" id="SM00116">
    <property type="entry name" value="CBS"/>
    <property type="match status" value="2"/>
</dbReference>
<accession>A0ABT4JSH6</accession>
<name>A0ABT4JSH6_9GAMM</name>
<protein>
    <submittedName>
        <fullName evidence="4">CBS domain-containing protein</fullName>
    </submittedName>
</protein>
<evidence type="ECO:0000259" key="3">
    <source>
        <dbReference type="PROSITE" id="PS51371"/>
    </source>
</evidence>
<dbReference type="PROSITE" id="PS51371">
    <property type="entry name" value="CBS"/>
    <property type="match status" value="2"/>
</dbReference>
<comment type="caution">
    <text evidence="4">The sequence shown here is derived from an EMBL/GenBank/DDBJ whole genome shotgun (WGS) entry which is preliminary data.</text>
</comment>
<dbReference type="SUPFAM" id="SSF54631">
    <property type="entry name" value="CBS-domain pair"/>
    <property type="match status" value="1"/>
</dbReference>
<evidence type="ECO:0000256" key="2">
    <source>
        <dbReference type="PROSITE-ProRule" id="PRU00703"/>
    </source>
</evidence>
<dbReference type="EMBL" id="JAPUBN010000011">
    <property type="protein sequence ID" value="MCZ2720992.1"/>
    <property type="molecule type" value="Genomic_DNA"/>
</dbReference>
<feature type="domain" description="CBS" evidence="3">
    <location>
        <begin position="87"/>
        <end position="143"/>
    </location>
</feature>
<dbReference type="CDD" id="cd04584">
    <property type="entry name" value="CBS_pair_AcuB_like"/>
    <property type="match status" value="1"/>
</dbReference>
<reference evidence="4" key="1">
    <citation type="submission" date="2022-12" db="EMBL/GenBank/DDBJ databases">
        <title>Marinomonas 15G1-11 sp. nov, isolated from marine algae.</title>
        <authorList>
            <person name="Butt M."/>
            <person name="Choi D.G."/>
            <person name="Kim J.M."/>
            <person name="Lee J.K."/>
            <person name="Baek J.H."/>
            <person name="Jeon C.O."/>
        </authorList>
    </citation>
    <scope>NUCLEOTIDE SEQUENCE</scope>
    <source>
        <strain evidence="4">15G1-11</strain>
    </source>
</reference>
<dbReference type="RefSeq" id="WP_269123317.1">
    <property type="nucleotide sequence ID" value="NZ_JAPUBN010000011.1"/>
</dbReference>
<dbReference type="PANTHER" id="PTHR43080:SF29">
    <property type="entry name" value="OS02G0818000 PROTEIN"/>
    <property type="match status" value="1"/>
</dbReference>
<dbReference type="Proteomes" id="UP001149719">
    <property type="component" value="Unassembled WGS sequence"/>
</dbReference>
<dbReference type="Pfam" id="PF00571">
    <property type="entry name" value="CBS"/>
    <property type="match status" value="2"/>
</dbReference>
<gene>
    <name evidence="4" type="ORF">O1D97_04850</name>
</gene>
<proteinExistence type="predicted"/>
<organism evidence="4 5">
    <name type="scientific">Marinomonas phaeophyticola</name>
    <dbReference type="NCBI Taxonomy" id="3004091"/>
    <lineage>
        <taxon>Bacteria</taxon>
        <taxon>Pseudomonadati</taxon>
        <taxon>Pseudomonadota</taxon>
        <taxon>Gammaproteobacteria</taxon>
        <taxon>Oceanospirillales</taxon>
        <taxon>Oceanospirillaceae</taxon>
        <taxon>Marinomonas</taxon>
    </lineage>
</organism>
<dbReference type="InterPro" id="IPR000644">
    <property type="entry name" value="CBS_dom"/>
</dbReference>
<evidence type="ECO:0000313" key="4">
    <source>
        <dbReference type="EMBL" id="MCZ2720992.1"/>
    </source>
</evidence>
<keyword evidence="1 2" id="KW-0129">CBS domain</keyword>
<sequence>MNAAMTIRVADLMTSPVLSVTMDAKFADIRTLMEKHKIHHLPVVDDNKLMGIISDRDLLRVLSPFLGTAGEMQRDLEALNKVAHQIMTRQPICVSAEDSVDAVLAWLQTVDISCVLVTGKEKDIKGIVTWRDLIKHAKFTIDT</sequence>
<dbReference type="Gene3D" id="3.10.580.10">
    <property type="entry name" value="CBS-domain"/>
    <property type="match status" value="1"/>
</dbReference>
<dbReference type="InterPro" id="IPR046342">
    <property type="entry name" value="CBS_dom_sf"/>
</dbReference>
<feature type="domain" description="CBS" evidence="3">
    <location>
        <begin position="13"/>
        <end position="70"/>
    </location>
</feature>
<evidence type="ECO:0000256" key="1">
    <source>
        <dbReference type="ARBA" id="ARBA00023122"/>
    </source>
</evidence>
<keyword evidence="5" id="KW-1185">Reference proteome</keyword>
<dbReference type="PANTHER" id="PTHR43080">
    <property type="entry name" value="CBS DOMAIN-CONTAINING PROTEIN CBSX3, MITOCHONDRIAL"/>
    <property type="match status" value="1"/>
</dbReference>
<dbReference type="InterPro" id="IPR051257">
    <property type="entry name" value="Diverse_CBS-Domain"/>
</dbReference>